<reference evidence="2" key="1">
    <citation type="submission" date="2019-08" db="EMBL/GenBank/DDBJ databases">
        <authorList>
            <person name="Kucharzyk K."/>
            <person name="Murdoch R.W."/>
            <person name="Higgins S."/>
            <person name="Loffler F."/>
        </authorList>
    </citation>
    <scope>NUCLEOTIDE SEQUENCE</scope>
</reference>
<feature type="region of interest" description="Disordered" evidence="1">
    <location>
        <begin position="42"/>
        <end position="62"/>
    </location>
</feature>
<evidence type="ECO:0000256" key="1">
    <source>
        <dbReference type="SAM" id="MobiDB-lite"/>
    </source>
</evidence>
<dbReference type="EMBL" id="VSSQ01014308">
    <property type="protein sequence ID" value="MPM53382.1"/>
    <property type="molecule type" value="Genomic_DNA"/>
</dbReference>
<gene>
    <name evidence="2" type="ORF">SDC9_100149</name>
</gene>
<proteinExistence type="predicted"/>
<sequence length="62" mass="6797">MRRLFSAGTAGHAGKEPHSTHTQAIFTRLRNHARRGKARRALAAGRAKGADRRAAARLRKVP</sequence>
<name>A0A645AJI3_9ZZZZ</name>
<organism evidence="2">
    <name type="scientific">bioreactor metagenome</name>
    <dbReference type="NCBI Taxonomy" id="1076179"/>
    <lineage>
        <taxon>unclassified sequences</taxon>
        <taxon>metagenomes</taxon>
        <taxon>ecological metagenomes</taxon>
    </lineage>
</organism>
<accession>A0A645AJI3</accession>
<comment type="caution">
    <text evidence="2">The sequence shown here is derived from an EMBL/GenBank/DDBJ whole genome shotgun (WGS) entry which is preliminary data.</text>
</comment>
<protein>
    <submittedName>
        <fullName evidence="2">Uncharacterized protein</fullName>
    </submittedName>
</protein>
<feature type="region of interest" description="Disordered" evidence="1">
    <location>
        <begin position="1"/>
        <end position="22"/>
    </location>
</feature>
<dbReference type="AlphaFoldDB" id="A0A645AJI3"/>
<evidence type="ECO:0000313" key="2">
    <source>
        <dbReference type="EMBL" id="MPM53382.1"/>
    </source>
</evidence>